<comment type="caution">
    <text evidence="1">The sequence shown here is derived from an EMBL/GenBank/DDBJ whole genome shotgun (WGS) entry which is preliminary data.</text>
</comment>
<evidence type="ECO:0000313" key="2">
    <source>
        <dbReference type="Proteomes" id="UP001225644"/>
    </source>
</evidence>
<dbReference type="RefSeq" id="WP_307399810.1">
    <property type="nucleotide sequence ID" value="NZ_JAUSUX010000004.1"/>
</dbReference>
<organism evidence="1 2">
    <name type="scientific">Desulfofundulus luciae</name>
    <dbReference type="NCBI Taxonomy" id="74702"/>
    <lineage>
        <taxon>Bacteria</taxon>
        <taxon>Bacillati</taxon>
        <taxon>Bacillota</taxon>
        <taxon>Clostridia</taxon>
        <taxon>Eubacteriales</taxon>
        <taxon>Peptococcaceae</taxon>
        <taxon>Desulfofundulus</taxon>
    </lineage>
</organism>
<dbReference type="EMBL" id="JAUSUX010000004">
    <property type="protein sequence ID" value="MDQ0285557.1"/>
    <property type="molecule type" value="Genomic_DNA"/>
</dbReference>
<reference evidence="1 2" key="1">
    <citation type="submission" date="2023-07" db="EMBL/GenBank/DDBJ databases">
        <title>Genomic Encyclopedia of Type Strains, Phase IV (KMG-IV): sequencing the most valuable type-strain genomes for metagenomic binning, comparative biology and taxonomic classification.</title>
        <authorList>
            <person name="Goeker M."/>
        </authorList>
    </citation>
    <scope>NUCLEOTIDE SEQUENCE [LARGE SCALE GENOMIC DNA]</scope>
    <source>
        <strain evidence="1 2">DSM 12396</strain>
    </source>
</reference>
<dbReference type="Proteomes" id="UP001225644">
    <property type="component" value="Unassembled WGS sequence"/>
</dbReference>
<proteinExistence type="predicted"/>
<gene>
    <name evidence="1" type="ORF">J2Z49_000661</name>
</gene>
<protein>
    <submittedName>
        <fullName evidence="1">Uncharacterized protein</fullName>
    </submittedName>
</protein>
<evidence type="ECO:0000313" key="1">
    <source>
        <dbReference type="EMBL" id="MDQ0285557.1"/>
    </source>
</evidence>
<accession>A0ABU0AYM2</accession>
<keyword evidence="2" id="KW-1185">Reference proteome</keyword>
<sequence length="44" mass="4919">MIHSPREPTIRRILQAIDPEEVDAAIGVWLIIHVKECNLVAVDG</sequence>
<name>A0ABU0AYM2_9FIRM</name>